<accession>A0A6B0UHP9</accession>
<protein>
    <submittedName>
        <fullName evidence="1">Putative secreted protein</fullName>
    </submittedName>
</protein>
<dbReference type="AlphaFoldDB" id="A0A6B0UHP9"/>
<organism evidence="1">
    <name type="scientific">Ixodes ricinus</name>
    <name type="common">Common tick</name>
    <name type="synonym">Acarus ricinus</name>
    <dbReference type="NCBI Taxonomy" id="34613"/>
    <lineage>
        <taxon>Eukaryota</taxon>
        <taxon>Metazoa</taxon>
        <taxon>Ecdysozoa</taxon>
        <taxon>Arthropoda</taxon>
        <taxon>Chelicerata</taxon>
        <taxon>Arachnida</taxon>
        <taxon>Acari</taxon>
        <taxon>Parasitiformes</taxon>
        <taxon>Ixodida</taxon>
        <taxon>Ixodoidea</taxon>
        <taxon>Ixodidae</taxon>
        <taxon>Ixodinae</taxon>
        <taxon>Ixodes</taxon>
    </lineage>
</organism>
<dbReference type="EMBL" id="GIFC01007082">
    <property type="protein sequence ID" value="MXU89165.1"/>
    <property type="molecule type" value="Transcribed_RNA"/>
</dbReference>
<sequence length="106" mass="11625">MRLVDGALFVCPTLAARLLGPEDGCLGRPFSREWLEMVGKFTGHCGPHLTTSFVSGPAPPSGNSLSSSSITAICQERLLNFHRVRLLRHSKAWPDKVLFVCLNHPL</sequence>
<evidence type="ECO:0000313" key="1">
    <source>
        <dbReference type="EMBL" id="MXU89165.1"/>
    </source>
</evidence>
<proteinExistence type="predicted"/>
<name>A0A6B0UHP9_IXORI</name>
<reference evidence="1" key="1">
    <citation type="submission" date="2019-12" db="EMBL/GenBank/DDBJ databases">
        <title>An insight into the sialome of adult female Ixodes ricinus ticks feeding for 6 days.</title>
        <authorList>
            <person name="Perner J."/>
            <person name="Ribeiro J.M.C."/>
        </authorList>
    </citation>
    <scope>NUCLEOTIDE SEQUENCE</scope>
    <source>
        <strain evidence="1">Semi-engorged</strain>
        <tissue evidence="1">Salivary glands</tissue>
    </source>
</reference>